<name>A0AAE0XY89_9GAST</name>
<feature type="region of interest" description="Disordered" evidence="1">
    <location>
        <begin position="310"/>
        <end position="337"/>
    </location>
</feature>
<evidence type="ECO:0000256" key="1">
    <source>
        <dbReference type="SAM" id="MobiDB-lite"/>
    </source>
</evidence>
<gene>
    <name evidence="2" type="ORF">RRG08_043111</name>
</gene>
<reference evidence="2" key="1">
    <citation type="journal article" date="2023" name="G3 (Bethesda)">
        <title>A reference genome for the long-term kleptoplast-retaining sea slug Elysia crispata morphotype clarki.</title>
        <authorList>
            <person name="Eastman K.E."/>
            <person name="Pendleton A.L."/>
            <person name="Shaikh M.A."/>
            <person name="Suttiyut T."/>
            <person name="Ogas R."/>
            <person name="Tomko P."/>
            <person name="Gavelis G."/>
            <person name="Widhalm J.R."/>
            <person name="Wisecaver J.H."/>
        </authorList>
    </citation>
    <scope>NUCLEOTIDE SEQUENCE</scope>
    <source>
        <strain evidence="2">ECLA1</strain>
    </source>
</reference>
<comment type="caution">
    <text evidence="2">The sequence shown here is derived from an EMBL/GenBank/DDBJ whole genome shotgun (WGS) entry which is preliminary data.</text>
</comment>
<dbReference type="EMBL" id="JAWDGP010007329">
    <property type="protein sequence ID" value="KAK3725697.1"/>
    <property type="molecule type" value="Genomic_DNA"/>
</dbReference>
<feature type="region of interest" description="Disordered" evidence="1">
    <location>
        <begin position="1"/>
        <end position="57"/>
    </location>
</feature>
<organism evidence="2 3">
    <name type="scientific">Elysia crispata</name>
    <name type="common">lettuce slug</name>
    <dbReference type="NCBI Taxonomy" id="231223"/>
    <lineage>
        <taxon>Eukaryota</taxon>
        <taxon>Metazoa</taxon>
        <taxon>Spiralia</taxon>
        <taxon>Lophotrochozoa</taxon>
        <taxon>Mollusca</taxon>
        <taxon>Gastropoda</taxon>
        <taxon>Heterobranchia</taxon>
        <taxon>Euthyneura</taxon>
        <taxon>Panpulmonata</taxon>
        <taxon>Sacoglossa</taxon>
        <taxon>Placobranchoidea</taxon>
        <taxon>Plakobranchidae</taxon>
        <taxon>Elysia</taxon>
    </lineage>
</organism>
<dbReference type="Proteomes" id="UP001283361">
    <property type="component" value="Unassembled WGS sequence"/>
</dbReference>
<evidence type="ECO:0000313" key="3">
    <source>
        <dbReference type="Proteomes" id="UP001283361"/>
    </source>
</evidence>
<feature type="compositionally biased region" description="Low complexity" evidence="1">
    <location>
        <begin position="96"/>
        <end position="106"/>
    </location>
</feature>
<dbReference type="AlphaFoldDB" id="A0AAE0XY89"/>
<feature type="region of interest" description="Disordered" evidence="1">
    <location>
        <begin position="70"/>
        <end position="106"/>
    </location>
</feature>
<protein>
    <submittedName>
        <fullName evidence="2">Uncharacterized protein</fullName>
    </submittedName>
</protein>
<proteinExistence type="predicted"/>
<evidence type="ECO:0000313" key="2">
    <source>
        <dbReference type="EMBL" id="KAK3725697.1"/>
    </source>
</evidence>
<accession>A0AAE0XY89</accession>
<feature type="compositionally biased region" description="Polar residues" evidence="1">
    <location>
        <begin position="32"/>
        <end position="41"/>
    </location>
</feature>
<feature type="region of interest" description="Disordered" evidence="1">
    <location>
        <begin position="242"/>
        <end position="267"/>
    </location>
</feature>
<keyword evidence="3" id="KW-1185">Reference proteome</keyword>
<sequence length="577" mass="62765">MFSLSHKGSARTRLNSSLPYRKSRKPDADTSMLFSQSTRTCPRSPVMAPSPLAPPPLPPRMPLHVVVSGGACRSPRRDGHPYPHARPSPRHHRKSSLSSLSQSITGSLRIRKRRSINLKHIDSSGAKLSESRVSGQIGSTHIVGGYFETLNQSVSCVSHRGNYDARYSDDLTRMSSNLNNTLPVSKVHAHDNLDASVQTQMGANLDTSRLCEDDSGVSTGSKTLRRSTRKLNLHSKLDILSSKNRSTSSVKRRLTPDGGSDDRVLGIVGSRPHSLVSADQKNDSRIIAPEEKLALPMKVRRVLPTRPSVGNSSIIPLGPRPEPEGKSMSPPTDISKTTRATCQDNLLNDLNGPTRSGKRSHDICPNISMAWCNIEDSFCNSSRTLNSTRISASQDLSFQTIDSRSFHSSNGGDCNDSLAQSGSTLMMQIRERLDVTTAAHPTTAHGLQPGGRSVGRRYMRNEGLNQTFTQGLLPLHITALRSQLSAPHRVNYLRSLQFSLGPIVRHLAWSETDNRPLTASGLLRSTPAPCDTVDSPCGPLSVSVWAGGKGLLGYSIGRVPLWTGALIIHNSSDWFLA</sequence>